<dbReference type="AlphaFoldDB" id="A0A9Q8UTM1"/>
<reference evidence="7" key="1">
    <citation type="submission" date="2021-12" db="EMBL/GenBank/DDBJ databases">
        <authorList>
            <person name="Zaccaron A."/>
            <person name="Stergiopoulos I."/>
        </authorList>
    </citation>
    <scope>NUCLEOTIDE SEQUENCE</scope>
    <source>
        <strain evidence="7">Race5_Kim</strain>
    </source>
</reference>
<dbReference type="PANTHER" id="PTHR20922">
    <property type="entry name" value="DNL-TYPE ZINC FINGER PROTEIN"/>
    <property type="match status" value="1"/>
</dbReference>
<keyword evidence="3" id="KW-0862">Zinc</keyword>
<dbReference type="GO" id="GO:0006457">
    <property type="term" value="P:protein folding"/>
    <property type="evidence" value="ECO:0007669"/>
    <property type="project" value="TreeGrafter"/>
</dbReference>
<dbReference type="PROSITE" id="PS51501">
    <property type="entry name" value="ZF_DNL"/>
    <property type="match status" value="1"/>
</dbReference>
<dbReference type="Proteomes" id="UP000756132">
    <property type="component" value="Chromosome 9"/>
</dbReference>
<dbReference type="GO" id="GO:0008270">
    <property type="term" value="F:zinc ion binding"/>
    <property type="evidence" value="ECO:0007669"/>
    <property type="project" value="UniProtKB-KW"/>
</dbReference>
<dbReference type="PANTHER" id="PTHR20922:SF13">
    <property type="entry name" value="DNL-TYPE ZINC FINGER PROTEIN"/>
    <property type="match status" value="1"/>
</dbReference>
<evidence type="ECO:0000256" key="2">
    <source>
        <dbReference type="ARBA" id="ARBA00022771"/>
    </source>
</evidence>
<sequence>MKTTMSLRSFQRTFGHAFYTYNAPFRTPQQPSIRAFNLSSTRKQPLPARVAHQRCRHQSTDSSAPFRPLTNREPTSTSETSENTTSQADEIAMRKALSPAYQLWFTCKKCLERSGHTVSKQSYHFGTCVINCPKCKSQHLISDHLGIFEDKSMTMEDIAKRHGEKLKKGRLGADGDIEFYDDAATEKVTRGT</sequence>
<keyword evidence="1" id="KW-0479">Metal-binding</keyword>
<organism evidence="7 8">
    <name type="scientific">Passalora fulva</name>
    <name type="common">Tomato leaf mold</name>
    <name type="synonym">Cladosporium fulvum</name>
    <dbReference type="NCBI Taxonomy" id="5499"/>
    <lineage>
        <taxon>Eukaryota</taxon>
        <taxon>Fungi</taxon>
        <taxon>Dikarya</taxon>
        <taxon>Ascomycota</taxon>
        <taxon>Pezizomycotina</taxon>
        <taxon>Dothideomycetes</taxon>
        <taxon>Dothideomycetidae</taxon>
        <taxon>Mycosphaerellales</taxon>
        <taxon>Mycosphaerellaceae</taxon>
        <taxon>Fulvia</taxon>
    </lineage>
</organism>
<feature type="domain" description="DNL-type" evidence="6">
    <location>
        <begin position="96"/>
        <end position="191"/>
    </location>
</feature>
<gene>
    <name evidence="7" type="ORF">CLAFUR5_09447</name>
</gene>
<evidence type="ECO:0000259" key="6">
    <source>
        <dbReference type="PROSITE" id="PS51501"/>
    </source>
</evidence>
<evidence type="ECO:0000256" key="4">
    <source>
        <dbReference type="PROSITE-ProRule" id="PRU00834"/>
    </source>
</evidence>
<dbReference type="InterPro" id="IPR007853">
    <property type="entry name" value="Znf_DNL-typ"/>
</dbReference>
<feature type="compositionally biased region" description="Low complexity" evidence="5">
    <location>
        <begin position="71"/>
        <end position="86"/>
    </location>
</feature>
<dbReference type="OrthoDB" id="512667at2759"/>
<dbReference type="EMBL" id="CP090171">
    <property type="protein sequence ID" value="UJO21955.1"/>
    <property type="molecule type" value="Genomic_DNA"/>
</dbReference>
<dbReference type="GO" id="GO:0005739">
    <property type="term" value="C:mitochondrion"/>
    <property type="evidence" value="ECO:0007669"/>
    <property type="project" value="TreeGrafter"/>
</dbReference>
<dbReference type="Pfam" id="PF05180">
    <property type="entry name" value="zf-DNL"/>
    <property type="match status" value="1"/>
</dbReference>
<evidence type="ECO:0000313" key="7">
    <source>
        <dbReference type="EMBL" id="UJO21955.1"/>
    </source>
</evidence>
<protein>
    <recommendedName>
        <fullName evidence="6">DNL-type domain-containing protein</fullName>
    </recommendedName>
</protein>
<dbReference type="InterPro" id="IPR024158">
    <property type="entry name" value="Mt_import_TIM15"/>
</dbReference>
<accession>A0A9Q8UTM1</accession>
<dbReference type="GO" id="GO:0050821">
    <property type="term" value="P:protein stabilization"/>
    <property type="evidence" value="ECO:0007669"/>
    <property type="project" value="TreeGrafter"/>
</dbReference>
<dbReference type="KEGG" id="ffu:CLAFUR5_09447"/>
<dbReference type="GO" id="GO:0030150">
    <property type="term" value="P:protein import into mitochondrial matrix"/>
    <property type="evidence" value="ECO:0007669"/>
    <property type="project" value="TreeGrafter"/>
</dbReference>
<evidence type="ECO:0000256" key="3">
    <source>
        <dbReference type="ARBA" id="ARBA00022833"/>
    </source>
</evidence>
<dbReference type="RefSeq" id="XP_047766321.1">
    <property type="nucleotide sequence ID" value="XM_047908595.1"/>
</dbReference>
<name>A0A9Q8UTM1_PASFU</name>
<feature type="region of interest" description="Disordered" evidence="5">
    <location>
        <begin position="41"/>
        <end position="88"/>
    </location>
</feature>
<dbReference type="GeneID" id="71989325"/>
<evidence type="ECO:0000256" key="1">
    <source>
        <dbReference type="ARBA" id="ARBA00022723"/>
    </source>
</evidence>
<proteinExistence type="predicted"/>
<evidence type="ECO:0000256" key="5">
    <source>
        <dbReference type="SAM" id="MobiDB-lite"/>
    </source>
</evidence>
<dbReference type="GO" id="GO:0051087">
    <property type="term" value="F:protein-folding chaperone binding"/>
    <property type="evidence" value="ECO:0007669"/>
    <property type="project" value="TreeGrafter"/>
</dbReference>
<reference evidence="7" key="2">
    <citation type="journal article" date="2022" name="Microb. Genom.">
        <title>A chromosome-scale genome assembly of the tomato pathogen Cladosporium fulvum reveals a compartmentalized genome architecture and the presence of a dispensable chromosome.</title>
        <authorList>
            <person name="Zaccaron A.Z."/>
            <person name="Chen L.H."/>
            <person name="Samaras A."/>
            <person name="Stergiopoulos I."/>
        </authorList>
    </citation>
    <scope>NUCLEOTIDE SEQUENCE</scope>
    <source>
        <strain evidence="7">Race5_Kim</strain>
    </source>
</reference>
<keyword evidence="2 4" id="KW-0863">Zinc-finger</keyword>
<keyword evidence="8" id="KW-1185">Reference proteome</keyword>
<evidence type="ECO:0000313" key="8">
    <source>
        <dbReference type="Proteomes" id="UP000756132"/>
    </source>
</evidence>